<reference evidence="1" key="1">
    <citation type="submission" date="2023-03" db="EMBL/GenBank/DDBJ databases">
        <title>Complete genome of Cladonia borealis.</title>
        <authorList>
            <person name="Park H."/>
        </authorList>
    </citation>
    <scope>NUCLEOTIDE SEQUENCE</scope>
    <source>
        <strain evidence="1">ANT050790</strain>
    </source>
</reference>
<evidence type="ECO:0000313" key="2">
    <source>
        <dbReference type="Proteomes" id="UP001166286"/>
    </source>
</evidence>
<name>A0AA39UYS6_9LECA</name>
<accession>A0AA39UYS6</accession>
<dbReference type="AlphaFoldDB" id="A0AA39UYS6"/>
<protein>
    <submittedName>
        <fullName evidence="1">Uncharacterized protein</fullName>
    </submittedName>
</protein>
<proteinExistence type="predicted"/>
<dbReference type="EMBL" id="JAFEKC020000019">
    <property type="protein sequence ID" value="KAK0508887.1"/>
    <property type="molecule type" value="Genomic_DNA"/>
</dbReference>
<dbReference type="Proteomes" id="UP001166286">
    <property type="component" value="Unassembled WGS sequence"/>
</dbReference>
<gene>
    <name evidence="1" type="ORF">JMJ35_008258</name>
</gene>
<comment type="caution">
    <text evidence="1">The sequence shown here is derived from an EMBL/GenBank/DDBJ whole genome shotgun (WGS) entry which is preliminary data.</text>
</comment>
<keyword evidence="2" id="KW-1185">Reference proteome</keyword>
<evidence type="ECO:0000313" key="1">
    <source>
        <dbReference type="EMBL" id="KAK0508887.1"/>
    </source>
</evidence>
<organism evidence="1 2">
    <name type="scientific">Cladonia borealis</name>
    <dbReference type="NCBI Taxonomy" id="184061"/>
    <lineage>
        <taxon>Eukaryota</taxon>
        <taxon>Fungi</taxon>
        <taxon>Dikarya</taxon>
        <taxon>Ascomycota</taxon>
        <taxon>Pezizomycotina</taxon>
        <taxon>Lecanoromycetes</taxon>
        <taxon>OSLEUM clade</taxon>
        <taxon>Lecanoromycetidae</taxon>
        <taxon>Lecanorales</taxon>
        <taxon>Lecanorineae</taxon>
        <taxon>Cladoniaceae</taxon>
        <taxon>Cladonia</taxon>
    </lineage>
</organism>
<sequence>MTLLLLAASEVAGEYASSHPLQPVGDPINLQLRQATFTLNPSPYLTWKQWEDFLDFGIRIFRVNYFNRINFFYVLHDNRGRIIGTGTAISGPGWNDNGTLTSGSQLIGNTSQTDKPTLADLFYSTANPTVNSTVYSTANPTASSFVDSIVSLTVRSTVNSAVNSLPPTDPFTISTDFGFNVTFSSFALSTRPVKTAAVLILAATKADQHRPGDRAVAGSYPSHESPVRYHAVFTLQDPSPILTWGAWANALRYAILPFGINLYPGVTFSYTIDYPFGQLGRGQLRTFE</sequence>